<sequence length="53" mass="5967">MPDNMPSEAHCQEDRGINVETIVYFVVKSFINSCPKGATLCLKRVDFTFAKKS</sequence>
<dbReference type="EMBL" id="QPJT01000006">
    <property type="protein sequence ID" value="RCX17894.1"/>
    <property type="molecule type" value="Genomic_DNA"/>
</dbReference>
<reference evidence="1 2" key="1">
    <citation type="submission" date="2018-07" db="EMBL/GenBank/DDBJ databases">
        <title>Genomic Encyclopedia of Type Strains, Phase IV (KMG-IV): sequencing the most valuable type-strain genomes for metagenomic binning, comparative biology and taxonomic classification.</title>
        <authorList>
            <person name="Goeker M."/>
        </authorList>
    </citation>
    <scope>NUCLEOTIDE SEQUENCE [LARGE SCALE GENOMIC DNA]</scope>
    <source>
        <strain evidence="1 2">DSM 27016</strain>
    </source>
</reference>
<accession>A0A369BDZ8</accession>
<evidence type="ECO:0000313" key="1">
    <source>
        <dbReference type="EMBL" id="RCX17894.1"/>
    </source>
</evidence>
<comment type="caution">
    <text evidence="1">The sequence shown here is derived from an EMBL/GenBank/DDBJ whole genome shotgun (WGS) entry which is preliminary data.</text>
</comment>
<proteinExistence type="predicted"/>
<organism evidence="1 2">
    <name type="scientific">Anaerobacterium chartisolvens</name>
    <dbReference type="NCBI Taxonomy" id="1297424"/>
    <lineage>
        <taxon>Bacteria</taxon>
        <taxon>Bacillati</taxon>
        <taxon>Bacillota</taxon>
        <taxon>Clostridia</taxon>
        <taxon>Eubacteriales</taxon>
        <taxon>Oscillospiraceae</taxon>
        <taxon>Anaerobacterium</taxon>
    </lineage>
</organism>
<protein>
    <submittedName>
        <fullName evidence="1">Uncharacterized protein</fullName>
    </submittedName>
</protein>
<dbReference type="AlphaFoldDB" id="A0A369BDZ8"/>
<evidence type="ECO:0000313" key="2">
    <source>
        <dbReference type="Proteomes" id="UP000253034"/>
    </source>
</evidence>
<dbReference type="RefSeq" id="WP_207659147.1">
    <property type="nucleotide sequence ID" value="NZ_QPJT01000006.1"/>
</dbReference>
<name>A0A369BDZ8_9FIRM</name>
<dbReference type="Proteomes" id="UP000253034">
    <property type="component" value="Unassembled WGS sequence"/>
</dbReference>
<keyword evidence="2" id="KW-1185">Reference proteome</keyword>
<gene>
    <name evidence="1" type="ORF">DFR58_10662</name>
</gene>